<dbReference type="GO" id="GO:0016787">
    <property type="term" value="F:hydrolase activity"/>
    <property type="evidence" value="ECO:0007669"/>
    <property type="project" value="UniProtKB-KW"/>
</dbReference>
<dbReference type="NCBIfam" id="TIGR01549">
    <property type="entry name" value="HAD-SF-IA-v1"/>
    <property type="match status" value="1"/>
</dbReference>
<dbReference type="InterPro" id="IPR050155">
    <property type="entry name" value="HAD-like_hydrolase_sf"/>
</dbReference>
<dbReference type="EC" id="3.-.-.-" evidence="1"/>
<dbReference type="PANTHER" id="PTHR43434:SF1">
    <property type="entry name" value="PHOSPHOGLYCOLATE PHOSPHATASE"/>
    <property type="match status" value="1"/>
</dbReference>
<proteinExistence type="predicted"/>
<keyword evidence="1" id="KW-0378">Hydrolase</keyword>
<dbReference type="SFLD" id="SFLDG01129">
    <property type="entry name" value="C1.5:_HAD__Beta-PGM__Phosphata"/>
    <property type="match status" value="1"/>
</dbReference>
<dbReference type="InterPro" id="IPR023198">
    <property type="entry name" value="PGP-like_dom2"/>
</dbReference>
<evidence type="ECO:0000313" key="1">
    <source>
        <dbReference type="EMBL" id="MFB9769272.1"/>
    </source>
</evidence>
<keyword evidence="2" id="KW-1185">Reference proteome</keyword>
<dbReference type="SFLD" id="SFLDS00003">
    <property type="entry name" value="Haloacid_Dehalogenase"/>
    <property type="match status" value="1"/>
</dbReference>
<dbReference type="Proteomes" id="UP001589691">
    <property type="component" value="Unassembled WGS sequence"/>
</dbReference>
<evidence type="ECO:0000313" key="2">
    <source>
        <dbReference type="Proteomes" id="UP001589691"/>
    </source>
</evidence>
<dbReference type="RefSeq" id="WP_170177398.1">
    <property type="nucleotide sequence ID" value="NZ_BJEA01000009.1"/>
</dbReference>
<sequence length="207" mass="22149">MTYQTILFDVDNTLLDSASLAATALHEATAKFGYEVSEATARTLVGVPTDKALASQNVPANPELIADFNARLTASKDQLRFFDGIPELLQALVAANITIGVVTSRTRAQIAGDLGAFPEITGQPILVNADDTTEHKPSGAPLEYALKHYQLDPATAMYVGDTIYDMQSALNAKIDFASASWGALPTTDFSKATYQPQTPSDLLKLII</sequence>
<organism evidence="1 2">
    <name type="scientific">Lactiplantibacillus modestisalitolerans</name>
    <dbReference type="NCBI Taxonomy" id="1457219"/>
    <lineage>
        <taxon>Bacteria</taxon>
        <taxon>Bacillati</taxon>
        <taxon>Bacillota</taxon>
        <taxon>Bacilli</taxon>
        <taxon>Lactobacillales</taxon>
        <taxon>Lactobacillaceae</taxon>
        <taxon>Lactiplantibacillus</taxon>
    </lineage>
</organism>
<dbReference type="Gene3D" id="1.10.150.240">
    <property type="entry name" value="Putative phosphatase, domain 2"/>
    <property type="match status" value="1"/>
</dbReference>
<dbReference type="InterPro" id="IPR023214">
    <property type="entry name" value="HAD_sf"/>
</dbReference>
<dbReference type="Pfam" id="PF13419">
    <property type="entry name" value="HAD_2"/>
    <property type="match status" value="1"/>
</dbReference>
<accession>A0ABV5WTM3</accession>
<dbReference type="EMBL" id="JBHLZY010000010">
    <property type="protein sequence ID" value="MFB9769272.1"/>
    <property type="molecule type" value="Genomic_DNA"/>
</dbReference>
<dbReference type="SUPFAM" id="SSF56784">
    <property type="entry name" value="HAD-like"/>
    <property type="match status" value="1"/>
</dbReference>
<comment type="caution">
    <text evidence="1">The sequence shown here is derived from an EMBL/GenBank/DDBJ whole genome shotgun (WGS) entry which is preliminary data.</text>
</comment>
<dbReference type="PANTHER" id="PTHR43434">
    <property type="entry name" value="PHOSPHOGLYCOLATE PHOSPHATASE"/>
    <property type="match status" value="1"/>
</dbReference>
<name>A0ABV5WTM3_9LACO</name>
<reference evidence="1 2" key="1">
    <citation type="submission" date="2024-09" db="EMBL/GenBank/DDBJ databases">
        <authorList>
            <person name="Sun Q."/>
            <person name="Mori K."/>
        </authorList>
    </citation>
    <scope>NUCLEOTIDE SEQUENCE [LARGE SCALE GENOMIC DNA]</scope>
    <source>
        <strain evidence="1 2">TBRC 4576</strain>
    </source>
</reference>
<dbReference type="Gene3D" id="3.40.50.1000">
    <property type="entry name" value="HAD superfamily/HAD-like"/>
    <property type="match status" value="1"/>
</dbReference>
<gene>
    <name evidence="1" type="ORF">ACFFLI_05180</name>
</gene>
<dbReference type="InterPro" id="IPR041492">
    <property type="entry name" value="HAD_2"/>
</dbReference>
<dbReference type="InterPro" id="IPR006439">
    <property type="entry name" value="HAD-SF_hydro_IA"/>
</dbReference>
<protein>
    <submittedName>
        <fullName evidence="1">HAD family hydrolase</fullName>
        <ecNumber evidence="1">3.-.-.-</ecNumber>
    </submittedName>
</protein>
<dbReference type="InterPro" id="IPR036412">
    <property type="entry name" value="HAD-like_sf"/>
</dbReference>